<evidence type="ECO:0000313" key="3">
    <source>
        <dbReference type="Proteomes" id="UP000539957"/>
    </source>
</evidence>
<dbReference type="RefSeq" id="WP_178828814.1">
    <property type="nucleotide sequence ID" value="NZ_DAINFC010000146.1"/>
</dbReference>
<dbReference type="AlphaFoldDB" id="A0A7W7ISM6"/>
<organism evidence="2 3">
    <name type="scientific">Brevundimonas bullata</name>
    <dbReference type="NCBI Taxonomy" id="13160"/>
    <lineage>
        <taxon>Bacteria</taxon>
        <taxon>Pseudomonadati</taxon>
        <taxon>Pseudomonadota</taxon>
        <taxon>Alphaproteobacteria</taxon>
        <taxon>Caulobacterales</taxon>
        <taxon>Caulobacteraceae</taxon>
        <taxon>Brevundimonas</taxon>
    </lineage>
</organism>
<dbReference type="EMBL" id="JACHKY010000008">
    <property type="protein sequence ID" value="MBB4799799.1"/>
    <property type="molecule type" value="Genomic_DNA"/>
</dbReference>
<accession>A0A7W7ISM6</accession>
<dbReference type="SUPFAM" id="SSF54427">
    <property type="entry name" value="NTF2-like"/>
    <property type="match status" value="1"/>
</dbReference>
<comment type="caution">
    <text evidence="2">The sequence shown here is derived from an EMBL/GenBank/DDBJ whole genome shotgun (WGS) entry which is preliminary data.</text>
</comment>
<protein>
    <submittedName>
        <fullName evidence="2">Limonene-1,2-epoxide hydrolase</fullName>
        <ecNumber evidence="2">3.3.2.8</ecNumber>
    </submittedName>
</protein>
<evidence type="ECO:0000259" key="1">
    <source>
        <dbReference type="Pfam" id="PF07858"/>
    </source>
</evidence>
<dbReference type="Gene3D" id="3.10.450.50">
    <property type="match status" value="1"/>
</dbReference>
<keyword evidence="2" id="KW-0378">Hydrolase</keyword>
<evidence type="ECO:0000313" key="2">
    <source>
        <dbReference type="EMBL" id="MBB4799799.1"/>
    </source>
</evidence>
<proteinExistence type="predicted"/>
<keyword evidence="3" id="KW-1185">Reference proteome</keyword>
<dbReference type="Proteomes" id="UP000539957">
    <property type="component" value="Unassembled WGS sequence"/>
</dbReference>
<sequence>MNRTPVDIVSAFLDAWSEGPEPLEKALRALFRPDTRWTNMGLSETIGVDEALALGARFEAAMGYAKILVDTVHIAACGNIVLTERIDRLVAADGREIAAFSIAGVFELDDDGKLVRWRDYTDPSAIAAIHGHEPDKD</sequence>
<dbReference type="Pfam" id="PF07858">
    <property type="entry name" value="LEH"/>
    <property type="match status" value="1"/>
</dbReference>
<feature type="domain" description="Limonene-1,2-epoxide hydrolase" evidence="1">
    <location>
        <begin position="5"/>
        <end position="123"/>
    </location>
</feature>
<reference evidence="2 3" key="1">
    <citation type="submission" date="2020-08" db="EMBL/GenBank/DDBJ databases">
        <title>Functional genomics of gut bacteria from endangered species of beetles.</title>
        <authorList>
            <person name="Carlos-Shanley C."/>
        </authorList>
    </citation>
    <scope>NUCLEOTIDE SEQUENCE [LARGE SCALE GENOMIC DNA]</scope>
    <source>
        <strain evidence="2 3">S00123</strain>
    </source>
</reference>
<gene>
    <name evidence="2" type="ORF">HNP32_003560</name>
</gene>
<dbReference type="EC" id="3.3.2.8" evidence="2"/>
<dbReference type="InterPro" id="IPR032710">
    <property type="entry name" value="NTF2-like_dom_sf"/>
</dbReference>
<dbReference type="InterPro" id="IPR013100">
    <property type="entry name" value="LEH"/>
</dbReference>
<dbReference type="GO" id="GO:0018744">
    <property type="term" value="F:limonene-1,2-epoxide hydrolase activity"/>
    <property type="evidence" value="ECO:0007669"/>
    <property type="project" value="UniProtKB-EC"/>
</dbReference>
<name>A0A7W7ISM6_9CAUL</name>